<dbReference type="AlphaFoldDB" id="Q22ZH3"/>
<keyword evidence="4" id="KW-1185">Reference proteome</keyword>
<evidence type="ECO:0000313" key="4">
    <source>
        <dbReference type="Proteomes" id="UP000009168"/>
    </source>
</evidence>
<dbReference type="GeneID" id="7837103"/>
<dbReference type="EMBL" id="GG662795">
    <property type="protein sequence ID" value="EAR90674.2"/>
    <property type="molecule type" value="Genomic_DNA"/>
</dbReference>
<sequence length="693" mass="81856">MAAIREIGTEDLTNIDLDDSDFEQFLININQSDIDVSQKLSKETVNDNLQQIFIYSCEQFLSNYKPLYDTIQQISDYSAELNHSLNKIDDLSSVLKYQNRSHLFKIEKLQLREDELQEKKKILDKLFDDSHIDSDLIRHLLHSEVIDEKFFKAFQSIEALKQLYDELGKVDSPEQGLRNSLMKNFNEIRSVGLSRMIKALHTSIQKSQPQSLKLFRQSLEENEEGYLKFLEVLYKHRKQIIKEKLTPLKNKINYSMTTKMNIFLNELFLSFFEIIRNEKAFMRDVFDENQAIMKALDVADELFVEILLRVERSLIVEKDFYEMFKIRECLERNKINFMNSMNITEEDLKDSELIQQELRERTTSLGQVPQLQQQSSSSNSNQNSQQKISDEKISFSNDRKMLSILLVQKLINQTNSLIRHNLSNEADILLNTKFDIQRIAAYQCIVDLVEKVNNVFKIIFQEPQRYQDLSILQFLHPLENLIEQKVSKKSIPTCIFSANVYMYLVQELNQYAANSRELEVRLNEYETQVDDYLTFISLCNLHELLKLGKIENFENNVQERVNKKDQEESFKLLIVNAKRAFVFLLNLQTPVSKKILFRDRYLIQDEQQRYKLKQKILEELLKRYAVFYNELNEYTKKIFNGNELSDIPQNAKQLADKFNLDINDYIDLSSTNAEQAIIYTPEQIKQKLNQEEE</sequence>
<evidence type="ECO:0000256" key="2">
    <source>
        <dbReference type="SAM" id="MobiDB-lite"/>
    </source>
</evidence>
<dbReference type="eggNOG" id="ENOG502T22P">
    <property type="taxonomic scope" value="Eukaryota"/>
</dbReference>
<dbReference type="OrthoDB" id="10467892at2759"/>
<protein>
    <submittedName>
        <fullName evidence="3">Uncharacterized protein</fullName>
    </submittedName>
</protein>
<dbReference type="Proteomes" id="UP000009168">
    <property type="component" value="Unassembled WGS sequence"/>
</dbReference>
<gene>
    <name evidence="3" type="ORF">TTHERM_01094870</name>
</gene>
<keyword evidence="1" id="KW-0175">Coiled coil</keyword>
<feature type="region of interest" description="Disordered" evidence="2">
    <location>
        <begin position="365"/>
        <end position="390"/>
    </location>
</feature>
<name>Q22ZH3_TETTS</name>
<dbReference type="RefSeq" id="XP_001010919.2">
    <property type="nucleotide sequence ID" value="XM_001010919.2"/>
</dbReference>
<dbReference type="HOGENOM" id="CLU_400397_0_0_1"/>
<evidence type="ECO:0000256" key="1">
    <source>
        <dbReference type="SAM" id="Coils"/>
    </source>
</evidence>
<feature type="coiled-coil region" evidence="1">
    <location>
        <begin position="603"/>
        <end position="637"/>
    </location>
</feature>
<evidence type="ECO:0000313" key="3">
    <source>
        <dbReference type="EMBL" id="EAR90674.2"/>
    </source>
</evidence>
<dbReference type="InParanoid" id="Q22ZH3"/>
<reference evidence="4" key="1">
    <citation type="journal article" date="2006" name="PLoS Biol.">
        <title>Macronuclear genome sequence of the ciliate Tetrahymena thermophila, a model eukaryote.</title>
        <authorList>
            <person name="Eisen J.A."/>
            <person name="Coyne R.S."/>
            <person name="Wu M."/>
            <person name="Wu D."/>
            <person name="Thiagarajan M."/>
            <person name="Wortman J.R."/>
            <person name="Badger J.H."/>
            <person name="Ren Q."/>
            <person name="Amedeo P."/>
            <person name="Jones K.M."/>
            <person name="Tallon L.J."/>
            <person name="Delcher A.L."/>
            <person name="Salzberg S.L."/>
            <person name="Silva J.C."/>
            <person name="Haas B.J."/>
            <person name="Majoros W.H."/>
            <person name="Farzad M."/>
            <person name="Carlton J.M."/>
            <person name="Smith R.K. Jr."/>
            <person name="Garg J."/>
            <person name="Pearlman R.E."/>
            <person name="Karrer K.M."/>
            <person name="Sun L."/>
            <person name="Manning G."/>
            <person name="Elde N.C."/>
            <person name="Turkewitz A.P."/>
            <person name="Asai D.J."/>
            <person name="Wilkes D.E."/>
            <person name="Wang Y."/>
            <person name="Cai H."/>
            <person name="Collins K."/>
            <person name="Stewart B.A."/>
            <person name="Lee S.R."/>
            <person name="Wilamowska K."/>
            <person name="Weinberg Z."/>
            <person name="Ruzzo W.L."/>
            <person name="Wloga D."/>
            <person name="Gaertig J."/>
            <person name="Frankel J."/>
            <person name="Tsao C.-C."/>
            <person name="Gorovsky M.A."/>
            <person name="Keeling P.J."/>
            <person name="Waller R.F."/>
            <person name="Patron N.J."/>
            <person name="Cherry J.M."/>
            <person name="Stover N.A."/>
            <person name="Krieger C.J."/>
            <person name="del Toro C."/>
            <person name="Ryder H.F."/>
            <person name="Williamson S.C."/>
            <person name="Barbeau R.A."/>
            <person name="Hamilton E.P."/>
            <person name="Orias E."/>
        </authorList>
    </citation>
    <scope>NUCLEOTIDE SEQUENCE [LARGE SCALE GENOMIC DNA]</scope>
    <source>
        <strain evidence="4">SB210</strain>
    </source>
</reference>
<dbReference type="KEGG" id="tet:TTHERM_01094870"/>
<feature type="compositionally biased region" description="Low complexity" evidence="2">
    <location>
        <begin position="372"/>
        <end position="386"/>
    </location>
</feature>
<proteinExistence type="predicted"/>
<organism evidence="3 4">
    <name type="scientific">Tetrahymena thermophila (strain SB210)</name>
    <dbReference type="NCBI Taxonomy" id="312017"/>
    <lineage>
        <taxon>Eukaryota</taxon>
        <taxon>Sar</taxon>
        <taxon>Alveolata</taxon>
        <taxon>Ciliophora</taxon>
        <taxon>Intramacronucleata</taxon>
        <taxon>Oligohymenophorea</taxon>
        <taxon>Hymenostomatida</taxon>
        <taxon>Tetrahymenina</taxon>
        <taxon>Tetrahymenidae</taxon>
        <taxon>Tetrahymena</taxon>
    </lineage>
</organism>
<accession>Q22ZH3</accession>